<dbReference type="RefSeq" id="XP_031852863.1">
    <property type="nucleotide sequence ID" value="XM_031996972.1"/>
</dbReference>
<dbReference type="PANTHER" id="PTHR10177">
    <property type="entry name" value="CYCLINS"/>
    <property type="match status" value="1"/>
</dbReference>
<dbReference type="GeneID" id="43581072"/>
<dbReference type="GO" id="GO:0051301">
    <property type="term" value="P:cell division"/>
    <property type="evidence" value="ECO:0007669"/>
    <property type="project" value="UniProtKB-KW"/>
</dbReference>
<evidence type="ECO:0000256" key="5">
    <source>
        <dbReference type="RuleBase" id="RU000383"/>
    </source>
</evidence>
<gene>
    <name evidence="9" type="ORF">SAPINGB_P002253</name>
</gene>
<feature type="domain" description="Cyclin C-terminal" evidence="8">
    <location>
        <begin position="191"/>
        <end position="296"/>
    </location>
</feature>
<dbReference type="FunFam" id="1.10.472.10:FF:000010">
    <property type="entry name" value="G1/S-specific cyclin Cln1"/>
    <property type="match status" value="1"/>
</dbReference>
<dbReference type="Proteomes" id="UP000398389">
    <property type="component" value="Unassembled WGS sequence"/>
</dbReference>
<evidence type="ECO:0000256" key="3">
    <source>
        <dbReference type="ARBA" id="ARBA00023127"/>
    </source>
</evidence>
<feature type="region of interest" description="Disordered" evidence="6">
    <location>
        <begin position="354"/>
        <end position="465"/>
    </location>
</feature>
<feature type="compositionally biased region" description="Low complexity" evidence="6">
    <location>
        <begin position="276"/>
        <end position="286"/>
    </location>
</feature>
<dbReference type="InterPro" id="IPR048258">
    <property type="entry name" value="Cyclins_cyclin-box"/>
</dbReference>
<keyword evidence="10" id="KW-1185">Reference proteome</keyword>
<dbReference type="CDD" id="cd20537">
    <property type="entry name" value="CYCLIN_CCNO-like_rpt2"/>
    <property type="match status" value="1"/>
</dbReference>
<dbReference type="SMART" id="SM00385">
    <property type="entry name" value="CYCLIN"/>
    <property type="match status" value="2"/>
</dbReference>
<keyword evidence="2" id="KW-0132">Cell division</keyword>
<evidence type="ECO:0000313" key="9">
    <source>
        <dbReference type="EMBL" id="VVT49402.1"/>
    </source>
</evidence>
<feature type="compositionally biased region" description="Low complexity" evidence="6">
    <location>
        <begin position="15"/>
        <end position="30"/>
    </location>
</feature>
<feature type="compositionally biased region" description="Polar residues" evidence="6">
    <location>
        <begin position="1"/>
        <end position="14"/>
    </location>
</feature>
<evidence type="ECO:0000259" key="8">
    <source>
        <dbReference type="SMART" id="SM01332"/>
    </source>
</evidence>
<feature type="region of interest" description="Disordered" evidence="6">
    <location>
        <begin position="252"/>
        <end position="286"/>
    </location>
</feature>
<dbReference type="InterPro" id="IPR013763">
    <property type="entry name" value="Cyclin-like_dom"/>
</dbReference>
<evidence type="ECO:0000256" key="4">
    <source>
        <dbReference type="ARBA" id="ARBA00023306"/>
    </source>
</evidence>
<evidence type="ECO:0000256" key="1">
    <source>
        <dbReference type="ARBA" id="ARBA00008742"/>
    </source>
</evidence>
<dbReference type="Pfam" id="PF02984">
    <property type="entry name" value="Cyclin_C"/>
    <property type="match status" value="1"/>
</dbReference>
<dbReference type="InterPro" id="IPR004367">
    <property type="entry name" value="Cyclin_C-dom"/>
</dbReference>
<feature type="compositionally biased region" description="Low complexity" evidence="6">
    <location>
        <begin position="404"/>
        <end position="418"/>
    </location>
</feature>
<dbReference type="CDD" id="cd20559">
    <property type="entry name" value="CYCLIN_ScCLN_like"/>
    <property type="match status" value="1"/>
</dbReference>
<organism evidence="9 10">
    <name type="scientific">Magnusiomyces paraingens</name>
    <dbReference type="NCBI Taxonomy" id="2606893"/>
    <lineage>
        <taxon>Eukaryota</taxon>
        <taxon>Fungi</taxon>
        <taxon>Dikarya</taxon>
        <taxon>Ascomycota</taxon>
        <taxon>Saccharomycotina</taxon>
        <taxon>Dipodascomycetes</taxon>
        <taxon>Dipodascales</taxon>
        <taxon>Dipodascaceae</taxon>
        <taxon>Magnusiomyces</taxon>
    </lineage>
</organism>
<evidence type="ECO:0000256" key="2">
    <source>
        <dbReference type="ARBA" id="ARBA00022618"/>
    </source>
</evidence>
<dbReference type="InterPro" id="IPR006671">
    <property type="entry name" value="Cyclin_N"/>
</dbReference>
<keyword evidence="3 5" id="KW-0195">Cyclin</keyword>
<sequence length="465" mass="52797">MNKQQSCTSLKSKSQQMQQQQQQQQQQPQQTRSHKRQRVDPRLAYYEAKAFEVTEDEYRTDQIFNLKAKELDSLPNAAMIDMQPEIEWYMRPFLLDFILDTHYTLRLSPSTLFLAVNLVDRYCSRRIVSKKHYQLVGCTALWIAAKFEDKKSHIPQLNDLIGICCDLYEDVMFVQMEGHILNTIEWQVSHASVESFLQLLLGSKCNPVLSSIAHYLAEVSMYHKDFFSFRPSVIANCCVALASHILSHSDSQQQPPVVASSYSGMHDFDTPPTTPPHSQQQQQHQLPQNISVLPFSSSPASPEFQCISLLQSHMANPTNSLQRKYMKSAYHQIPRIIAYYLALRSKMLAFMSSALPPSPLPSRSSSVVYESEESQNCDLVPPSSQNVAGGAVGYMTPPRTPSPEEQQQEQQEQQQQQEQKPDQEMYEAVPSPRTTNVGVSAAQMPMVHQPHPHHASYSASMMTVS</sequence>
<feature type="domain" description="Cyclin-like" evidence="7">
    <location>
        <begin position="194"/>
        <end position="330"/>
    </location>
</feature>
<name>A0A5E8BF79_9ASCO</name>
<dbReference type="GO" id="GO:0016538">
    <property type="term" value="F:cyclin-dependent protein serine/threonine kinase regulator activity"/>
    <property type="evidence" value="ECO:0007669"/>
    <property type="project" value="UniProtKB-ARBA"/>
</dbReference>
<feature type="region of interest" description="Disordered" evidence="6">
    <location>
        <begin position="1"/>
        <end position="38"/>
    </location>
</feature>
<evidence type="ECO:0000259" key="7">
    <source>
        <dbReference type="SMART" id="SM00385"/>
    </source>
</evidence>
<dbReference type="InterPro" id="IPR036915">
    <property type="entry name" value="Cyclin-like_sf"/>
</dbReference>
<feature type="domain" description="Cyclin-like" evidence="7">
    <location>
        <begin position="96"/>
        <end position="182"/>
    </location>
</feature>
<dbReference type="SUPFAM" id="SSF47954">
    <property type="entry name" value="Cyclin-like"/>
    <property type="match status" value="2"/>
</dbReference>
<proteinExistence type="inferred from homology"/>
<dbReference type="Gene3D" id="1.10.472.10">
    <property type="entry name" value="Cyclin-like"/>
    <property type="match status" value="2"/>
</dbReference>
<evidence type="ECO:0000313" key="10">
    <source>
        <dbReference type="Proteomes" id="UP000398389"/>
    </source>
</evidence>
<dbReference type="AlphaFoldDB" id="A0A5E8BF79"/>
<protein>
    <submittedName>
        <fullName evidence="9">Uncharacterized protein</fullName>
    </submittedName>
</protein>
<feature type="compositionally biased region" description="Polar residues" evidence="6">
    <location>
        <begin position="252"/>
        <end position="263"/>
    </location>
</feature>
<reference evidence="9 10" key="1">
    <citation type="submission" date="2019-09" db="EMBL/GenBank/DDBJ databases">
        <authorList>
            <person name="Brejova B."/>
        </authorList>
    </citation>
    <scope>NUCLEOTIDE SEQUENCE [LARGE SCALE GENOMIC DNA]</scope>
</reference>
<dbReference type="PROSITE" id="PS00292">
    <property type="entry name" value="CYCLINS"/>
    <property type="match status" value="1"/>
</dbReference>
<dbReference type="GO" id="GO:0051726">
    <property type="term" value="P:regulation of cell cycle"/>
    <property type="evidence" value="ECO:0007669"/>
    <property type="project" value="UniProtKB-ARBA"/>
</dbReference>
<dbReference type="EMBL" id="CABVLU010000002">
    <property type="protein sequence ID" value="VVT49402.1"/>
    <property type="molecule type" value="Genomic_DNA"/>
</dbReference>
<comment type="similarity">
    <text evidence="1 5">Belongs to the cyclin family.</text>
</comment>
<keyword evidence="4" id="KW-0131">Cell cycle</keyword>
<evidence type="ECO:0000256" key="6">
    <source>
        <dbReference type="SAM" id="MobiDB-lite"/>
    </source>
</evidence>
<dbReference type="OrthoDB" id="5590282at2759"/>
<dbReference type="GO" id="GO:0044843">
    <property type="term" value="P:cell cycle G1/S phase transition"/>
    <property type="evidence" value="ECO:0007669"/>
    <property type="project" value="UniProtKB-ARBA"/>
</dbReference>
<dbReference type="SMART" id="SM01332">
    <property type="entry name" value="Cyclin_C"/>
    <property type="match status" value="1"/>
</dbReference>
<accession>A0A5E8BF79</accession>
<dbReference type="Pfam" id="PF00134">
    <property type="entry name" value="Cyclin_N"/>
    <property type="match status" value="1"/>
</dbReference>
<dbReference type="InterPro" id="IPR039361">
    <property type="entry name" value="Cyclin"/>
</dbReference>